<comment type="caution">
    <text evidence="9">The sequence shown here is derived from an EMBL/GenBank/DDBJ whole genome shotgun (WGS) entry which is preliminary data.</text>
</comment>
<dbReference type="GO" id="GO:0016020">
    <property type="term" value="C:membrane"/>
    <property type="evidence" value="ECO:0007669"/>
    <property type="project" value="UniProtKB-SubCell"/>
</dbReference>
<dbReference type="EMBL" id="RDRB01000004">
    <property type="protein sequence ID" value="ROU02706.1"/>
    <property type="molecule type" value="Genomic_DNA"/>
</dbReference>
<keyword evidence="7" id="KW-1133">Transmembrane helix</keyword>
<dbReference type="PANTHER" id="PTHR43390:SF1">
    <property type="entry name" value="CHLOROPLAST PROCESSING PEPTIDASE"/>
    <property type="match status" value="1"/>
</dbReference>
<dbReference type="RefSeq" id="WP_123642228.1">
    <property type="nucleotide sequence ID" value="NZ_ML119084.1"/>
</dbReference>
<dbReference type="GO" id="GO:0004252">
    <property type="term" value="F:serine-type endopeptidase activity"/>
    <property type="evidence" value="ECO:0007669"/>
    <property type="project" value="InterPro"/>
</dbReference>
<reference evidence="9 10" key="1">
    <citation type="submission" date="2018-10" db="EMBL/GenBank/DDBJ databases">
        <title>Histidinibacterium lentulum gen. nov., sp. nov., a marine bacterium from the culture broth of Picochlorum sp. 122.</title>
        <authorList>
            <person name="Wang G."/>
        </authorList>
    </citation>
    <scope>NUCLEOTIDE SEQUENCE [LARGE SCALE GENOMIC DNA]</scope>
    <source>
        <strain evidence="9 10">B17</strain>
    </source>
</reference>
<comment type="subcellular location">
    <subcellularLocation>
        <location evidence="7">Membrane</location>
        <topology evidence="7">Single-pass type II membrane protein</topology>
    </subcellularLocation>
</comment>
<dbReference type="PROSITE" id="PS00760">
    <property type="entry name" value="SPASE_I_2"/>
    <property type="match status" value="1"/>
</dbReference>
<evidence type="ECO:0000256" key="4">
    <source>
        <dbReference type="ARBA" id="ARBA00019232"/>
    </source>
</evidence>
<evidence type="ECO:0000256" key="2">
    <source>
        <dbReference type="ARBA" id="ARBA00009370"/>
    </source>
</evidence>
<dbReference type="NCBIfam" id="TIGR02227">
    <property type="entry name" value="sigpep_I_bact"/>
    <property type="match status" value="1"/>
</dbReference>
<dbReference type="PANTHER" id="PTHR43390">
    <property type="entry name" value="SIGNAL PEPTIDASE I"/>
    <property type="match status" value="1"/>
</dbReference>
<accession>A0A3N2R5S4</accession>
<evidence type="ECO:0000256" key="5">
    <source>
        <dbReference type="ARBA" id="ARBA00022801"/>
    </source>
</evidence>
<proteinExistence type="inferred from homology"/>
<name>A0A3N2R5S4_9RHOB</name>
<dbReference type="CDD" id="cd06530">
    <property type="entry name" value="S26_SPase_I"/>
    <property type="match status" value="1"/>
</dbReference>
<dbReference type="InterPro" id="IPR019533">
    <property type="entry name" value="Peptidase_S26"/>
</dbReference>
<feature type="domain" description="Peptidase S26" evidence="8">
    <location>
        <begin position="12"/>
        <end position="262"/>
    </location>
</feature>
<evidence type="ECO:0000256" key="1">
    <source>
        <dbReference type="ARBA" id="ARBA00000677"/>
    </source>
</evidence>
<keyword evidence="5 7" id="KW-0378">Hydrolase</keyword>
<dbReference type="Proteomes" id="UP000268016">
    <property type="component" value="Unassembled WGS sequence"/>
</dbReference>
<evidence type="ECO:0000313" key="10">
    <source>
        <dbReference type="Proteomes" id="UP000268016"/>
    </source>
</evidence>
<evidence type="ECO:0000313" key="9">
    <source>
        <dbReference type="EMBL" id="ROU02706.1"/>
    </source>
</evidence>
<comment type="similarity">
    <text evidence="2 7">Belongs to the peptidase S26 family.</text>
</comment>
<feature type="active site" evidence="6">
    <location>
        <position position="127"/>
    </location>
</feature>
<gene>
    <name evidence="9" type="primary">lepB</name>
    <name evidence="9" type="ORF">EAT49_10325</name>
</gene>
<dbReference type="Gene3D" id="2.10.109.10">
    <property type="entry name" value="Umud Fragment, subunit A"/>
    <property type="match status" value="1"/>
</dbReference>
<evidence type="ECO:0000256" key="3">
    <source>
        <dbReference type="ARBA" id="ARBA00013208"/>
    </source>
</evidence>
<feature type="active site" evidence="6">
    <location>
        <position position="42"/>
    </location>
</feature>
<dbReference type="InterPro" id="IPR036286">
    <property type="entry name" value="LexA/Signal_pep-like_sf"/>
</dbReference>
<dbReference type="AlphaFoldDB" id="A0A3N2R5S4"/>
<sequence length="286" mass="31856">MAEKDGILHGIWETVKTIVYALLIAGVFRTLFFQPFWIPSGSMKDTLLIGDFLFVNKMAYGYSYASCPSIRIPALGVDITAEDFCGVFKSDGNDPEAPGGGRLWGSEPERGDVVVFRHPVTGRDFIKRLIGLPGDRIQMQGGRLVINDEPVEITDAGIFEEIFAPQGPQQQRPRCSNGAVGIGAVCEKRRYIETLPNGVSHSILDIQRQSFDDTGVYTVPAGHYFFMGDNRDNSRDSRESQASGGVGFVPFEDIVGRADRIMFSSAGRSMLFFWTWRSDRFFKEIE</sequence>
<dbReference type="GO" id="GO:0009003">
    <property type="term" value="F:signal peptidase activity"/>
    <property type="evidence" value="ECO:0007669"/>
    <property type="project" value="UniProtKB-EC"/>
</dbReference>
<feature type="transmembrane region" description="Helical" evidence="7">
    <location>
        <begin position="18"/>
        <end position="38"/>
    </location>
</feature>
<keyword evidence="10" id="KW-1185">Reference proteome</keyword>
<dbReference type="Pfam" id="PF10502">
    <property type="entry name" value="Peptidase_S26"/>
    <property type="match status" value="1"/>
</dbReference>
<evidence type="ECO:0000256" key="7">
    <source>
        <dbReference type="RuleBase" id="RU362042"/>
    </source>
</evidence>
<keyword evidence="7" id="KW-0472">Membrane</keyword>
<dbReference type="PRINTS" id="PR00727">
    <property type="entry name" value="LEADERPTASE"/>
</dbReference>
<dbReference type="InterPro" id="IPR019758">
    <property type="entry name" value="Pept_S26A_signal_pept_1_CS"/>
</dbReference>
<dbReference type="SUPFAM" id="SSF51306">
    <property type="entry name" value="LexA/Signal peptidase"/>
    <property type="match status" value="1"/>
</dbReference>
<dbReference type="InterPro" id="IPR000223">
    <property type="entry name" value="Pept_S26A_signal_pept_1"/>
</dbReference>
<dbReference type="OrthoDB" id="9815782at2"/>
<dbReference type="GO" id="GO:0006465">
    <property type="term" value="P:signal peptide processing"/>
    <property type="evidence" value="ECO:0007669"/>
    <property type="project" value="InterPro"/>
</dbReference>
<dbReference type="EC" id="3.4.21.89" evidence="3 7"/>
<evidence type="ECO:0000259" key="8">
    <source>
        <dbReference type="Pfam" id="PF10502"/>
    </source>
</evidence>
<dbReference type="InterPro" id="IPR019757">
    <property type="entry name" value="Pept_S26A_signal_pept_1_Lys-AS"/>
</dbReference>
<keyword evidence="7" id="KW-0645">Protease</keyword>
<dbReference type="PROSITE" id="PS00761">
    <property type="entry name" value="SPASE_I_3"/>
    <property type="match status" value="1"/>
</dbReference>
<protein>
    <recommendedName>
        <fullName evidence="4 7">Signal peptidase I</fullName>
        <ecNumber evidence="3 7">3.4.21.89</ecNumber>
    </recommendedName>
</protein>
<evidence type="ECO:0000256" key="6">
    <source>
        <dbReference type="PIRSR" id="PIRSR600223-1"/>
    </source>
</evidence>
<comment type="catalytic activity">
    <reaction evidence="1 7">
        <text>Cleavage of hydrophobic, N-terminal signal or leader sequences from secreted and periplasmic proteins.</text>
        <dbReference type="EC" id="3.4.21.89"/>
    </reaction>
</comment>
<organism evidence="9 10">
    <name type="scientific">Histidinibacterium lentulum</name>
    <dbReference type="NCBI Taxonomy" id="2480588"/>
    <lineage>
        <taxon>Bacteria</taxon>
        <taxon>Pseudomonadati</taxon>
        <taxon>Pseudomonadota</taxon>
        <taxon>Alphaproteobacteria</taxon>
        <taxon>Rhodobacterales</taxon>
        <taxon>Paracoccaceae</taxon>
        <taxon>Histidinibacterium</taxon>
    </lineage>
</organism>
<keyword evidence="7" id="KW-0812">Transmembrane</keyword>